<accession>A0A6A4GLC5</accession>
<dbReference type="AlphaFoldDB" id="A0A6A4GLC5"/>
<organism evidence="2 3">
    <name type="scientific">Gymnopus androsaceus JB14</name>
    <dbReference type="NCBI Taxonomy" id="1447944"/>
    <lineage>
        <taxon>Eukaryota</taxon>
        <taxon>Fungi</taxon>
        <taxon>Dikarya</taxon>
        <taxon>Basidiomycota</taxon>
        <taxon>Agaricomycotina</taxon>
        <taxon>Agaricomycetes</taxon>
        <taxon>Agaricomycetidae</taxon>
        <taxon>Agaricales</taxon>
        <taxon>Marasmiineae</taxon>
        <taxon>Omphalotaceae</taxon>
        <taxon>Gymnopus</taxon>
    </lineage>
</organism>
<name>A0A6A4GLC5_9AGAR</name>
<evidence type="ECO:0000256" key="1">
    <source>
        <dbReference type="SAM" id="SignalP"/>
    </source>
</evidence>
<keyword evidence="3" id="KW-1185">Reference proteome</keyword>
<gene>
    <name evidence="2" type="ORF">BT96DRAFT_928119</name>
</gene>
<dbReference type="Proteomes" id="UP000799118">
    <property type="component" value="Unassembled WGS sequence"/>
</dbReference>
<sequence length="73" mass="8464">MQLVNILSLFVVTSVAIAASLDVKDRSSFFEIDPGLDDELYDCNARGTRCNRNRDCCSYFCRKDHYSDTWWCL</sequence>
<reference evidence="2" key="1">
    <citation type="journal article" date="2019" name="Environ. Microbiol.">
        <title>Fungal ecological strategies reflected in gene transcription - a case study of two litter decomposers.</title>
        <authorList>
            <person name="Barbi F."/>
            <person name="Kohler A."/>
            <person name="Barry K."/>
            <person name="Baskaran P."/>
            <person name="Daum C."/>
            <person name="Fauchery L."/>
            <person name="Ihrmark K."/>
            <person name="Kuo A."/>
            <person name="LaButti K."/>
            <person name="Lipzen A."/>
            <person name="Morin E."/>
            <person name="Grigoriev I.V."/>
            <person name="Henrissat B."/>
            <person name="Lindahl B."/>
            <person name="Martin F."/>
        </authorList>
    </citation>
    <scope>NUCLEOTIDE SEQUENCE</scope>
    <source>
        <strain evidence="2">JB14</strain>
    </source>
</reference>
<keyword evidence="1" id="KW-0732">Signal</keyword>
<feature type="signal peptide" evidence="1">
    <location>
        <begin position="1"/>
        <end position="18"/>
    </location>
</feature>
<feature type="chain" id="PRO_5025602084" evidence="1">
    <location>
        <begin position="19"/>
        <end position="73"/>
    </location>
</feature>
<proteinExistence type="predicted"/>
<dbReference type="EMBL" id="ML769868">
    <property type="protein sequence ID" value="KAE9386559.1"/>
    <property type="molecule type" value="Genomic_DNA"/>
</dbReference>
<evidence type="ECO:0000313" key="3">
    <source>
        <dbReference type="Proteomes" id="UP000799118"/>
    </source>
</evidence>
<evidence type="ECO:0000313" key="2">
    <source>
        <dbReference type="EMBL" id="KAE9386559.1"/>
    </source>
</evidence>
<protein>
    <submittedName>
        <fullName evidence="2">Uncharacterized protein</fullName>
    </submittedName>
</protein>